<feature type="binding site" evidence="5">
    <location>
        <position position="80"/>
    </location>
    <ligand>
        <name>3-dehydroquinate</name>
        <dbReference type="ChEBI" id="CHEBI:32364"/>
    </ligand>
</feature>
<dbReference type="PANTHER" id="PTHR43699:SF1">
    <property type="entry name" value="3-DEHYDROQUINATE DEHYDRATASE"/>
    <property type="match status" value="1"/>
</dbReference>
<dbReference type="SUPFAM" id="SSF51569">
    <property type="entry name" value="Aldolase"/>
    <property type="match status" value="1"/>
</dbReference>
<evidence type="ECO:0000256" key="4">
    <source>
        <dbReference type="ARBA" id="ARBA00023270"/>
    </source>
</evidence>
<feature type="binding site" evidence="5">
    <location>
        <position position="228"/>
    </location>
    <ligand>
        <name>3-dehydroquinate</name>
        <dbReference type="ChEBI" id="CHEBI:32364"/>
    </ligand>
</feature>
<comment type="subunit">
    <text evidence="5">Homodimer.</text>
</comment>
<dbReference type="HAMAP" id="MF_00214">
    <property type="entry name" value="AroD"/>
    <property type="match status" value="1"/>
</dbReference>
<dbReference type="Gene3D" id="3.20.20.70">
    <property type="entry name" value="Aldolase class I"/>
    <property type="match status" value="1"/>
</dbReference>
<dbReference type="FunFam" id="3.20.20.70:FF:000047">
    <property type="entry name" value="3-dehydroquinate dehydratase"/>
    <property type="match status" value="1"/>
</dbReference>
<evidence type="ECO:0000256" key="5">
    <source>
        <dbReference type="HAMAP-Rule" id="MF_00214"/>
    </source>
</evidence>
<dbReference type="InterPro" id="IPR013785">
    <property type="entry name" value="Aldolase_TIM"/>
</dbReference>
<comment type="function">
    <text evidence="5">Involved in the third step of the chorismate pathway, which leads to the biosynthesis of aromatic amino acids. Catalyzes the cis-dehydration of 3-dehydroquinate (DHQ) and introduces the first double bond of the aromatic ring to yield 3-dehydroshikimate.</text>
</comment>
<dbReference type="GO" id="GO:0008652">
    <property type="term" value="P:amino acid biosynthetic process"/>
    <property type="evidence" value="ECO:0007669"/>
    <property type="project" value="UniProtKB-KW"/>
</dbReference>
<comment type="catalytic activity">
    <reaction evidence="1 5">
        <text>3-dehydroquinate = 3-dehydroshikimate + H2O</text>
        <dbReference type="Rhea" id="RHEA:21096"/>
        <dbReference type="ChEBI" id="CHEBI:15377"/>
        <dbReference type="ChEBI" id="CHEBI:16630"/>
        <dbReference type="ChEBI" id="CHEBI:32364"/>
        <dbReference type="EC" id="4.2.1.10"/>
    </reaction>
</comment>
<comment type="caution">
    <text evidence="5">Lacks conserved residue(s) required for the propagation of feature annotation.</text>
</comment>
<dbReference type="NCBIfam" id="TIGR01093">
    <property type="entry name" value="aroD"/>
    <property type="match status" value="1"/>
</dbReference>
<dbReference type="RefSeq" id="WP_277361208.1">
    <property type="nucleotide sequence ID" value="NZ_CP097574.1"/>
</dbReference>
<keyword evidence="3 5" id="KW-0456">Lyase</keyword>
<dbReference type="GO" id="GO:0003855">
    <property type="term" value="F:3-dehydroquinate dehydratase activity"/>
    <property type="evidence" value="ECO:0007669"/>
    <property type="project" value="UniProtKB-UniRule"/>
</dbReference>
<evidence type="ECO:0000313" key="6">
    <source>
        <dbReference type="EMBL" id="MDF8370431.1"/>
    </source>
</evidence>
<comment type="caution">
    <text evidence="6">The sequence shown here is derived from an EMBL/GenBank/DDBJ whole genome shotgun (WGS) entry which is preliminary data.</text>
</comment>
<evidence type="ECO:0000256" key="2">
    <source>
        <dbReference type="ARBA" id="ARBA00023141"/>
    </source>
</evidence>
<accession>A0ABD4XGY1</accession>
<keyword evidence="4 5" id="KW-0704">Schiff base</keyword>
<dbReference type="EC" id="4.2.1.10" evidence="5"/>
<dbReference type="GO" id="GO:0009073">
    <property type="term" value="P:aromatic amino acid family biosynthetic process"/>
    <property type="evidence" value="ECO:0007669"/>
    <property type="project" value="UniProtKB-KW"/>
</dbReference>
<sequence length="243" mass="26879">MMKRLKIGSAVATERRPLVAVPMVDKTIAAIRLTAQALRQTPADVVEWRIDFLSDLSELTVTNIRQVHEILNKPMIFTWRTVDEGGKLTYHHDRYQSVYHDAIQAGVEAVDIEVTLLADQQELLKLIPKDVKVIGSKHNFSTTPARLDACLAQMTKLPIDIAKLAVMPKDATDVERLLQATATAANESDVPLITMSMGELGMVSRELGYQFGSQLTFAVVNEASAPGQMPLATLLHKWGESYV</sequence>
<dbReference type="GO" id="GO:0046279">
    <property type="term" value="P:3,4-dihydroxybenzoate biosynthetic process"/>
    <property type="evidence" value="ECO:0007669"/>
    <property type="project" value="UniProtKB-ARBA"/>
</dbReference>
<evidence type="ECO:0000256" key="3">
    <source>
        <dbReference type="ARBA" id="ARBA00023239"/>
    </source>
</evidence>
<feature type="binding site" evidence="5">
    <location>
        <position position="205"/>
    </location>
    <ligand>
        <name>3-dehydroquinate</name>
        <dbReference type="ChEBI" id="CHEBI:32364"/>
    </ligand>
</feature>
<evidence type="ECO:0000313" key="7">
    <source>
        <dbReference type="Proteomes" id="UP001215461"/>
    </source>
</evidence>
<dbReference type="EMBL" id="JAANXN010000002">
    <property type="protein sequence ID" value="MDF8370431.1"/>
    <property type="molecule type" value="Genomic_DNA"/>
</dbReference>
<dbReference type="AlphaFoldDB" id="A0ABD4XGY1"/>
<comment type="similarity">
    <text evidence="5">Belongs to the type-I 3-dehydroquinase family.</text>
</comment>
<feature type="active site" description="Schiff-base intermediate with substrate" evidence="5">
    <location>
        <position position="163"/>
    </location>
</feature>
<feature type="binding site" evidence="5">
    <location>
        <position position="224"/>
    </location>
    <ligand>
        <name>3-dehydroquinate</name>
        <dbReference type="ChEBI" id="CHEBI:32364"/>
    </ligand>
</feature>
<dbReference type="InterPro" id="IPR050146">
    <property type="entry name" value="Type-I_3-dehydroquinase"/>
</dbReference>
<comment type="pathway">
    <text evidence="5">Metabolic intermediate biosynthesis; chorismate biosynthesis; chorismate from D-erythrose 4-phosphate and phosphoenolpyruvate: step 3/7.</text>
</comment>
<dbReference type="GO" id="GO:0009423">
    <property type="term" value="P:chorismate biosynthetic process"/>
    <property type="evidence" value="ECO:0007669"/>
    <property type="project" value="UniProtKB-UniRule"/>
</dbReference>
<keyword evidence="5" id="KW-0028">Amino-acid biosynthesis</keyword>
<reference evidence="6 7" key="1">
    <citation type="submission" date="2020-03" db="EMBL/GenBank/DDBJ databases">
        <title>Comparative genomics of Weissella paramesenteroides.</title>
        <authorList>
            <person name="Kant R."/>
            <person name="Takala T."/>
            <person name="Saris P."/>
        </authorList>
    </citation>
    <scope>NUCLEOTIDE SEQUENCE [LARGE SCALE GENOMIC DNA]</scope>
    <source>
        <strain evidence="6 7">SJ27-4</strain>
    </source>
</reference>
<dbReference type="InterPro" id="IPR001381">
    <property type="entry name" value="DHquinase_I"/>
</dbReference>
<proteinExistence type="inferred from homology"/>
<dbReference type="Pfam" id="PF01487">
    <property type="entry name" value="DHquinase_I"/>
    <property type="match status" value="1"/>
</dbReference>
<protein>
    <recommendedName>
        <fullName evidence="5">3-dehydroquinate dehydratase</fullName>
        <shortName evidence="5">3-dehydroquinase</shortName>
        <ecNumber evidence="5">4.2.1.10</ecNumber>
    </recommendedName>
    <alternativeName>
        <fullName evidence="5">Type I DHQase</fullName>
    </alternativeName>
    <alternativeName>
        <fullName evidence="5">Type I dehydroquinase</fullName>
        <shortName evidence="5">DHQ1</shortName>
    </alternativeName>
</protein>
<dbReference type="PANTHER" id="PTHR43699">
    <property type="entry name" value="3-DEHYDROQUINATE DEHYDRATASE"/>
    <property type="match status" value="1"/>
</dbReference>
<feature type="binding site" evidence="5">
    <location>
        <begin position="47"/>
        <end position="49"/>
    </location>
    <ligand>
        <name>3-dehydroquinate</name>
        <dbReference type="ChEBI" id="CHEBI:32364"/>
    </ligand>
</feature>
<dbReference type="CDD" id="cd00502">
    <property type="entry name" value="DHQase_I"/>
    <property type="match status" value="1"/>
</dbReference>
<gene>
    <name evidence="5 6" type="primary">aroD</name>
    <name evidence="6" type="ORF">G9403_01985</name>
</gene>
<evidence type="ECO:0000256" key="1">
    <source>
        <dbReference type="ARBA" id="ARBA00001864"/>
    </source>
</evidence>
<name>A0ABD4XGY1_WEIPA</name>
<keyword evidence="2 5" id="KW-0057">Aromatic amino acid biosynthesis</keyword>
<dbReference type="Proteomes" id="UP001215461">
    <property type="component" value="Unassembled WGS sequence"/>
</dbReference>
<feature type="active site" description="Proton donor/acceptor" evidence="5">
    <location>
        <position position="138"/>
    </location>
</feature>
<organism evidence="6 7">
    <name type="scientific">Weissella paramesenteroides</name>
    <name type="common">Leuconostoc paramesenteroides</name>
    <dbReference type="NCBI Taxonomy" id="1249"/>
    <lineage>
        <taxon>Bacteria</taxon>
        <taxon>Bacillati</taxon>
        <taxon>Bacillota</taxon>
        <taxon>Bacilli</taxon>
        <taxon>Lactobacillales</taxon>
        <taxon>Lactobacillaceae</taxon>
        <taxon>Weissella</taxon>
    </lineage>
</organism>